<protein>
    <submittedName>
        <fullName evidence="8">CRISPR-associated endonuclease Cas2</fullName>
    </submittedName>
</protein>
<evidence type="ECO:0000256" key="3">
    <source>
        <dbReference type="ARBA" id="ARBA00022759"/>
    </source>
</evidence>
<dbReference type="AlphaFoldDB" id="A0A2H0B398"/>
<keyword evidence="6" id="KW-0051">Antiviral defense</keyword>
<evidence type="ECO:0000256" key="4">
    <source>
        <dbReference type="ARBA" id="ARBA00022801"/>
    </source>
</evidence>
<accession>A0A2H0B398</accession>
<comment type="caution">
    <text evidence="8">The sequence shown here is derived from an EMBL/GenBank/DDBJ whole genome shotgun (WGS) entry which is preliminary data.</text>
</comment>
<evidence type="ECO:0000256" key="5">
    <source>
        <dbReference type="ARBA" id="ARBA00022842"/>
    </source>
</evidence>
<organism evidence="8 9">
    <name type="scientific">Candidatus Beckwithbacteria bacterium CG23_combo_of_CG06-09_8_20_14_all_47_9</name>
    <dbReference type="NCBI Taxonomy" id="1974498"/>
    <lineage>
        <taxon>Bacteria</taxon>
        <taxon>Candidatus Beckwithiibacteriota</taxon>
    </lineage>
</organism>
<name>A0A2H0B398_9BACT</name>
<keyword evidence="3 8" id="KW-0255">Endonuclease</keyword>
<keyword evidence="1" id="KW-0540">Nuclease</keyword>
<evidence type="ECO:0000313" key="9">
    <source>
        <dbReference type="Proteomes" id="UP000231081"/>
    </source>
</evidence>
<feature type="domain" description="Transcriptional repressor PaaX-like central Cas2-like" evidence="7">
    <location>
        <begin position="86"/>
        <end position="137"/>
    </location>
</feature>
<reference evidence="8 9" key="1">
    <citation type="submission" date="2017-09" db="EMBL/GenBank/DDBJ databases">
        <title>Depth-based differentiation of microbial function through sediment-hosted aquifers and enrichment of novel symbionts in the deep terrestrial subsurface.</title>
        <authorList>
            <person name="Probst A.J."/>
            <person name="Ladd B."/>
            <person name="Jarett J.K."/>
            <person name="Geller-Mcgrath D.E."/>
            <person name="Sieber C.M."/>
            <person name="Emerson J.B."/>
            <person name="Anantharaman K."/>
            <person name="Thomas B.C."/>
            <person name="Malmstrom R."/>
            <person name="Stieglmeier M."/>
            <person name="Klingl A."/>
            <person name="Woyke T."/>
            <person name="Ryan C.M."/>
            <person name="Banfield J.F."/>
        </authorList>
    </citation>
    <scope>NUCLEOTIDE SEQUENCE [LARGE SCALE GENOMIC DNA]</scope>
    <source>
        <strain evidence="8">CG23_combo_of_CG06-09_8_20_14_all_47_9</strain>
    </source>
</reference>
<evidence type="ECO:0000256" key="6">
    <source>
        <dbReference type="ARBA" id="ARBA00023118"/>
    </source>
</evidence>
<dbReference type="Proteomes" id="UP000231081">
    <property type="component" value="Unassembled WGS sequence"/>
</dbReference>
<sequence length="220" mass="25818">MNLRISDRLLLGLYVSAEMRAYPSARLFYWTPVGYSRRKYRELVSRLQRLNLLQRTVLEGAVNFRLTASGQKRLLNNFPALALTGKTWDGFWRVVMFDIPEAKRKERDGLRRRLMKLGFGRLQDSTYLSPYDWDESVFGRPVLFLEAKQKHLGDPKKLADKIWHLEKIANGYRQVIDRLTTRFGIKDAKKRDEFLRKTNQEFLAVFLTDPVLPPELLPAD</sequence>
<evidence type="ECO:0000256" key="1">
    <source>
        <dbReference type="ARBA" id="ARBA00022722"/>
    </source>
</evidence>
<dbReference type="GO" id="GO:0004521">
    <property type="term" value="F:RNA endonuclease activity"/>
    <property type="evidence" value="ECO:0007669"/>
    <property type="project" value="InterPro"/>
</dbReference>
<feature type="non-terminal residue" evidence="8">
    <location>
        <position position="220"/>
    </location>
</feature>
<dbReference type="Pfam" id="PF20803">
    <property type="entry name" value="PaaX_M"/>
    <property type="match status" value="1"/>
</dbReference>
<dbReference type="InterPro" id="IPR021127">
    <property type="entry name" value="CRISPR_associated_Cas2"/>
</dbReference>
<keyword evidence="5" id="KW-0460">Magnesium</keyword>
<keyword evidence="4" id="KW-0378">Hydrolase</keyword>
<dbReference type="InterPro" id="IPR048846">
    <property type="entry name" value="PaaX-like_central"/>
</dbReference>
<dbReference type="NCBIfam" id="TIGR01573">
    <property type="entry name" value="cas2"/>
    <property type="match status" value="1"/>
</dbReference>
<evidence type="ECO:0000313" key="8">
    <source>
        <dbReference type="EMBL" id="PIP52101.1"/>
    </source>
</evidence>
<evidence type="ECO:0000259" key="7">
    <source>
        <dbReference type="Pfam" id="PF20803"/>
    </source>
</evidence>
<dbReference type="Gene3D" id="3.30.70.2650">
    <property type="match status" value="1"/>
</dbReference>
<dbReference type="EMBL" id="PCSQ01000089">
    <property type="protein sequence ID" value="PIP52101.1"/>
    <property type="molecule type" value="Genomic_DNA"/>
</dbReference>
<dbReference type="PANTHER" id="PTHR30319:SF1">
    <property type="entry name" value="TRANSCRIPTIONAL REPRESSOR PAAX"/>
    <property type="match status" value="1"/>
</dbReference>
<dbReference type="GO" id="GO:0006351">
    <property type="term" value="P:DNA-templated transcription"/>
    <property type="evidence" value="ECO:0007669"/>
    <property type="project" value="TreeGrafter"/>
</dbReference>
<gene>
    <name evidence="8" type="primary">cas2</name>
    <name evidence="8" type="ORF">COX09_03410</name>
</gene>
<proteinExistence type="predicted"/>
<dbReference type="PANTHER" id="PTHR30319">
    <property type="entry name" value="PHENYLACETIC ACID REGULATOR-RELATED TRANSCRIPTIONAL REPRESSOR"/>
    <property type="match status" value="1"/>
</dbReference>
<keyword evidence="2" id="KW-0479">Metal-binding</keyword>
<dbReference type="GO" id="GO:0043571">
    <property type="term" value="P:maintenance of CRISPR repeat elements"/>
    <property type="evidence" value="ECO:0007669"/>
    <property type="project" value="InterPro"/>
</dbReference>
<evidence type="ECO:0000256" key="2">
    <source>
        <dbReference type="ARBA" id="ARBA00022723"/>
    </source>
</evidence>